<keyword evidence="2" id="KW-1185">Reference proteome</keyword>
<reference evidence="1" key="1">
    <citation type="submission" date="2023-11" db="EMBL/GenBank/DDBJ databases">
        <title>The genome sequences of three competitors of mushroom-forming fungi.</title>
        <authorList>
            <person name="Beijen E."/>
            <person name="Ohm R.A."/>
        </authorList>
    </citation>
    <scope>NUCLEOTIDE SEQUENCE</scope>
    <source>
        <strain evidence="1">CBS 100526</strain>
    </source>
</reference>
<evidence type="ECO:0000313" key="2">
    <source>
        <dbReference type="Proteomes" id="UP001273209"/>
    </source>
</evidence>
<accession>A0AAE1M405</accession>
<proteinExistence type="predicted"/>
<dbReference type="RefSeq" id="XP_062760970.1">
    <property type="nucleotide sequence ID" value="XM_062901206.1"/>
</dbReference>
<protein>
    <recommendedName>
        <fullName evidence="3">Ankyrin repeat protein</fullName>
    </recommendedName>
</protein>
<dbReference type="InterPro" id="IPR036770">
    <property type="entry name" value="Ankyrin_rpt-contain_sf"/>
</dbReference>
<sequence length="390" mass="44516">MSSPSNSQVQMVLDFLVALFDAFEQHRQELRQLAVEMTARAMNEDRQEQNRLMQSIFGTTQPLVPLVDVRTGEDIESFPTTVEEISSLDGNQSRRILDANDRDTKYPLDLAAKAPCYEEDNEKAYRMVQSLLRHGADPYAIFADQLEEPLDPESEVRLLFPGQEISQPQDLMAVVHHRVQRDEKMLNEDIDRDIPRKAFLESPEFMNNLKLEHRNPQGRTPFLSARRSARGADALLDKPQRWHDGEDSKLDRMGKHLVTFPPNIYSETSLEEALPRTAIQALLKLGADPLVTDNQGKHALHQVLDAPSWGFQESPPDHNGLTAIHSSIRRMWSHANYPYEGFYPLEELFGKFDDLGVDWMVPRQVWEDAAARRRPDRNLGAVEHFGGASI</sequence>
<name>A0AAE1M405_9HYPO</name>
<evidence type="ECO:0008006" key="3">
    <source>
        <dbReference type="Google" id="ProtNLM"/>
    </source>
</evidence>
<dbReference type="SUPFAM" id="SSF48403">
    <property type="entry name" value="Ankyrin repeat"/>
    <property type="match status" value="1"/>
</dbReference>
<evidence type="ECO:0000313" key="1">
    <source>
        <dbReference type="EMBL" id="KAK4085630.1"/>
    </source>
</evidence>
<comment type="caution">
    <text evidence="1">The sequence shown here is derived from an EMBL/GenBank/DDBJ whole genome shotgun (WGS) entry which is preliminary data.</text>
</comment>
<dbReference type="EMBL" id="JAWRVG010000001">
    <property type="protein sequence ID" value="KAK4085630.1"/>
    <property type="molecule type" value="Genomic_DNA"/>
</dbReference>
<dbReference type="Gene3D" id="1.25.40.20">
    <property type="entry name" value="Ankyrin repeat-containing domain"/>
    <property type="match status" value="1"/>
</dbReference>
<dbReference type="Proteomes" id="UP001273209">
    <property type="component" value="Unassembled WGS sequence"/>
</dbReference>
<dbReference type="AlphaFoldDB" id="A0AAE1M405"/>
<organism evidence="1 2">
    <name type="scientific">Trichoderma aggressivum f. europaeum</name>
    <dbReference type="NCBI Taxonomy" id="173218"/>
    <lineage>
        <taxon>Eukaryota</taxon>
        <taxon>Fungi</taxon>
        <taxon>Dikarya</taxon>
        <taxon>Ascomycota</taxon>
        <taxon>Pezizomycotina</taxon>
        <taxon>Sordariomycetes</taxon>
        <taxon>Hypocreomycetidae</taxon>
        <taxon>Hypocreales</taxon>
        <taxon>Hypocreaceae</taxon>
        <taxon>Trichoderma</taxon>
    </lineage>
</organism>
<dbReference type="GeneID" id="87920703"/>
<gene>
    <name evidence="1" type="ORF">Triagg1_620</name>
</gene>